<evidence type="ECO:0000313" key="9">
    <source>
        <dbReference type="Proteomes" id="UP000799766"/>
    </source>
</evidence>
<feature type="region of interest" description="Disordered" evidence="6">
    <location>
        <begin position="242"/>
        <end position="344"/>
    </location>
</feature>
<protein>
    <recommendedName>
        <fullName evidence="3">tRNA pseudouridine(55) synthase</fullName>
        <ecNumber evidence="3">5.4.99.25</ecNumber>
    </recommendedName>
</protein>
<dbReference type="GO" id="GO:0006400">
    <property type="term" value="P:tRNA modification"/>
    <property type="evidence" value="ECO:0007669"/>
    <property type="project" value="TreeGrafter"/>
</dbReference>
<keyword evidence="5" id="KW-0413">Isomerase</keyword>
<evidence type="ECO:0000259" key="7">
    <source>
        <dbReference type="Pfam" id="PF01509"/>
    </source>
</evidence>
<dbReference type="InterPro" id="IPR020103">
    <property type="entry name" value="PsdUridine_synth_cat_dom_sf"/>
</dbReference>
<proteinExistence type="inferred from homology"/>
<dbReference type="GO" id="GO:0005634">
    <property type="term" value="C:nucleus"/>
    <property type="evidence" value="ECO:0007669"/>
    <property type="project" value="TreeGrafter"/>
</dbReference>
<evidence type="ECO:0000256" key="3">
    <source>
        <dbReference type="ARBA" id="ARBA00012787"/>
    </source>
</evidence>
<evidence type="ECO:0000313" key="8">
    <source>
        <dbReference type="EMBL" id="KAF2453236.1"/>
    </source>
</evidence>
<dbReference type="GO" id="GO:0160148">
    <property type="term" value="F:tRNA pseudouridine(55) synthase activity"/>
    <property type="evidence" value="ECO:0007669"/>
    <property type="project" value="UniProtKB-EC"/>
</dbReference>
<dbReference type="GO" id="GO:0003723">
    <property type="term" value="F:RNA binding"/>
    <property type="evidence" value="ECO:0007669"/>
    <property type="project" value="InterPro"/>
</dbReference>
<dbReference type="PANTHER" id="PTHR13767:SF2">
    <property type="entry name" value="PSEUDOURIDYLATE SYNTHASE TRUB1"/>
    <property type="match status" value="1"/>
</dbReference>
<keyword evidence="9" id="KW-1185">Reference proteome</keyword>
<sequence length="437" mass="48661">MPFKFQYLRTVMSVQSVVEGVFAVNKPPSLSSAQALRDLQVQFNESSLFAPWLSAQREKRAAEPQRGRRRRREKRIQVKLGHGGTLDPMATGVLIVGVGAGTKSLQDFLSCRKTYDTVVLFGATSESYDAWGKLVAVQKDRSKLKELTRDKVESALEKFRGKIMQKPPIFSALRIDGKRLYEYAREGKELPREIEERPVEVYDLEMLEWYEGGTHPWKYPDEVAADEERTLAGKVMGVSEEDKNAALGSSSKRRRVEEDAVSKAVGDSGSTKKQKTEKTEEQFASTNPEPESEQSPPVVAGDSPLASTEPQASGALKSDVINSVDNPTEQPVSTPSASSMGSFAPAARVRVTSSSGFYVRSLCHDLGKAVGSYGLMTELVRKKQADFELGKNVIEFEDFNKGEEVWGSKVREQLGQWMNAREEKKRKEEERRASIPP</sequence>
<organism evidence="8 9">
    <name type="scientific">Lineolata rhizophorae</name>
    <dbReference type="NCBI Taxonomy" id="578093"/>
    <lineage>
        <taxon>Eukaryota</taxon>
        <taxon>Fungi</taxon>
        <taxon>Dikarya</taxon>
        <taxon>Ascomycota</taxon>
        <taxon>Pezizomycotina</taxon>
        <taxon>Dothideomycetes</taxon>
        <taxon>Dothideomycetes incertae sedis</taxon>
        <taxon>Lineolatales</taxon>
        <taxon>Lineolataceae</taxon>
        <taxon>Lineolata</taxon>
    </lineage>
</organism>
<dbReference type="GO" id="GO:1990481">
    <property type="term" value="P:mRNA pseudouridine synthesis"/>
    <property type="evidence" value="ECO:0007669"/>
    <property type="project" value="TreeGrafter"/>
</dbReference>
<dbReference type="SUPFAM" id="SSF55120">
    <property type="entry name" value="Pseudouridine synthase"/>
    <property type="match status" value="1"/>
</dbReference>
<dbReference type="HAMAP" id="MF_01080">
    <property type="entry name" value="TruB_bact"/>
    <property type="match status" value="1"/>
</dbReference>
<dbReference type="Gene3D" id="3.30.2350.10">
    <property type="entry name" value="Pseudouridine synthase"/>
    <property type="match status" value="1"/>
</dbReference>
<dbReference type="Proteomes" id="UP000799766">
    <property type="component" value="Unassembled WGS sequence"/>
</dbReference>
<name>A0A6A6NNH4_9PEZI</name>
<feature type="domain" description="Pseudouridine synthase II N-terminal" evidence="7">
    <location>
        <begin position="77"/>
        <end position="210"/>
    </location>
</feature>
<evidence type="ECO:0000256" key="6">
    <source>
        <dbReference type="SAM" id="MobiDB-lite"/>
    </source>
</evidence>
<evidence type="ECO:0000256" key="5">
    <source>
        <dbReference type="ARBA" id="ARBA00023235"/>
    </source>
</evidence>
<dbReference type="Pfam" id="PF01509">
    <property type="entry name" value="TruB_N"/>
    <property type="match status" value="1"/>
</dbReference>
<dbReference type="InterPro" id="IPR014780">
    <property type="entry name" value="tRNA_psdUridine_synth_TruB"/>
</dbReference>
<dbReference type="PANTHER" id="PTHR13767">
    <property type="entry name" value="TRNA-PSEUDOURIDINE SYNTHASE"/>
    <property type="match status" value="1"/>
</dbReference>
<dbReference type="EMBL" id="MU001699">
    <property type="protein sequence ID" value="KAF2453236.1"/>
    <property type="molecule type" value="Genomic_DNA"/>
</dbReference>
<accession>A0A6A6NNH4</accession>
<comment type="catalytic activity">
    <reaction evidence="1">
        <text>a uridine in mRNA = a pseudouridine in mRNA</text>
        <dbReference type="Rhea" id="RHEA:56644"/>
        <dbReference type="Rhea" id="RHEA-COMP:14658"/>
        <dbReference type="Rhea" id="RHEA-COMP:14659"/>
        <dbReference type="ChEBI" id="CHEBI:65314"/>
        <dbReference type="ChEBI" id="CHEBI:65315"/>
    </reaction>
</comment>
<gene>
    <name evidence="8" type="ORF">BDY21DRAFT_375032</name>
</gene>
<dbReference type="InterPro" id="IPR002501">
    <property type="entry name" value="PsdUridine_synth_N"/>
</dbReference>
<dbReference type="OrthoDB" id="9995526at2759"/>
<dbReference type="EC" id="5.4.99.25" evidence="3"/>
<dbReference type="AlphaFoldDB" id="A0A6A6NNH4"/>
<evidence type="ECO:0000256" key="4">
    <source>
        <dbReference type="ARBA" id="ARBA00022694"/>
    </source>
</evidence>
<reference evidence="8" key="1">
    <citation type="journal article" date="2020" name="Stud. Mycol.">
        <title>101 Dothideomycetes genomes: a test case for predicting lifestyles and emergence of pathogens.</title>
        <authorList>
            <person name="Haridas S."/>
            <person name="Albert R."/>
            <person name="Binder M."/>
            <person name="Bloem J."/>
            <person name="Labutti K."/>
            <person name="Salamov A."/>
            <person name="Andreopoulos B."/>
            <person name="Baker S."/>
            <person name="Barry K."/>
            <person name="Bills G."/>
            <person name="Bluhm B."/>
            <person name="Cannon C."/>
            <person name="Castanera R."/>
            <person name="Culley D."/>
            <person name="Daum C."/>
            <person name="Ezra D."/>
            <person name="Gonzalez J."/>
            <person name="Henrissat B."/>
            <person name="Kuo A."/>
            <person name="Liang C."/>
            <person name="Lipzen A."/>
            <person name="Lutzoni F."/>
            <person name="Magnuson J."/>
            <person name="Mondo S."/>
            <person name="Nolan M."/>
            <person name="Ohm R."/>
            <person name="Pangilinan J."/>
            <person name="Park H.-J."/>
            <person name="Ramirez L."/>
            <person name="Alfaro M."/>
            <person name="Sun H."/>
            <person name="Tritt A."/>
            <person name="Yoshinaga Y."/>
            <person name="Zwiers L.-H."/>
            <person name="Turgeon B."/>
            <person name="Goodwin S."/>
            <person name="Spatafora J."/>
            <person name="Crous P."/>
            <person name="Grigoriev I."/>
        </authorList>
    </citation>
    <scope>NUCLEOTIDE SEQUENCE</scope>
    <source>
        <strain evidence="8">ATCC 16933</strain>
    </source>
</reference>
<evidence type="ECO:0000256" key="2">
    <source>
        <dbReference type="ARBA" id="ARBA00008999"/>
    </source>
</evidence>
<comment type="similarity">
    <text evidence="2">Belongs to the pseudouridine synthase TruB family.</text>
</comment>
<keyword evidence="4" id="KW-0819">tRNA processing</keyword>
<evidence type="ECO:0000256" key="1">
    <source>
        <dbReference type="ARBA" id="ARBA00001166"/>
    </source>
</evidence>
<feature type="compositionally biased region" description="Polar residues" evidence="6">
    <location>
        <begin position="320"/>
        <end position="341"/>
    </location>
</feature>